<protein>
    <submittedName>
        <fullName evidence="3">Lymphocyte antigen 6B</fullName>
    </submittedName>
</protein>
<evidence type="ECO:0000256" key="1">
    <source>
        <dbReference type="SAM" id="SignalP"/>
    </source>
</evidence>
<reference evidence="3" key="2">
    <citation type="submission" date="2025-08" db="UniProtKB">
        <authorList>
            <consortium name="RefSeq"/>
        </authorList>
    </citation>
    <scope>IDENTIFICATION</scope>
    <source>
        <strain evidence="3">14028-0561.14</strain>
        <tissue evidence="3">Whole fly</tissue>
    </source>
</reference>
<dbReference type="PROSITE" id="PS51257">
    <property type="entry name" value="PROKAR_LIPOPROTEIN"/>
    <property type="match status" value="1"/>
</dbReference>
<dbReference type="RefSeq" id="XP_017033715.1">
    <property type="nucleotide sequence ID" value="XM_017178226.3"/>
</dbReference>
<keyword evidence="2" id="KW-1185">Reference proteome</keyword>
<gene>
    <name evidence="3" type="primary">LOC108082719</name>
</gene>
<feature type="signal peptide" evidence="1">
    <location>
        <begin position="1"/>
        <end position="22"/>
    </location>
</feature>
<evidence type="ECO:0000313" key="2">
    <source>
        <dbReference type="Proteomes" id="UP001652661"/>
    </source>
</evidence>
<feature type="chain" id="PRO_5028303188" evidence="1">
    <location>
        <begin position="23"/>
        <end position="152"/>
    </location>
</feature>
<dbReference type="AlphaFoldDB" id="A0A6P4IYN2"/>
<keyword evidence="1" id="KW-0732">Signal</keyword>
<reference evidence="2" key="1">
    <citation type="submission" date="2025-05" db="UniProtKB">
        <authorList>
            <consortium name="RefSeq"/>
        </authorList>
    </citation>
    <scope>NUCLEOTIDE SEQUENCE [LARGE SCALE GENOMIC DNA]</scope>
    <source>
        <strain evidence="2">14028-0561.14</strain>
    </source>
</reference>
<accession>A0A6P4IYN2</accession>
<dbReference type="GeneID" id="108082719"/>
<organism evidence="2 3">
    <name type="scientific">Drosophila kikkawai</name>
    <name type="common">Fruit fly</name>
    <dbReference type="NCBI Taxonomy" id="30033"/>
    <lineage>
        <taxon>Eukaryota</taxon>
        <taxon>Metazoa</taxon>
        <taxon>Ecdysozoa</taxon>
        <taxon>Arthropoda</taxon>
        <taxon>Hexapoda</taxon>
        <taxon>Insecta</taxon>
        <taxon>Pterygota</taxon>
        <taxon>Neoptera</taxon>
        <taxon>Endopterygota</taxon>
        <taxon>Diptera</taxon>
        <taxon>Brachycera</taxon>
        <taxon>Muscomorpha</taxon>
        <taxon>Ephydroidea</taxon>
        <taxon>Drosophilidae</taxon>
        <taxon>Drosophila</taxon>
        <taxon>Sophophora</taxon>
    </lineage>
</organism>
<proteinExistence type="predicted"/>
<dbReference type="Proteomes" id="UP001652661">
    <property type="component" value="Chromosome 2L"/>
</dbReference>
<name>A0A6P4IYN2_DROKI</name>
<evidence type="ECO:0000313" key="3">
    <source>
        <dbReference type="RefSeq" id="XP_017033715.1"/>
    </source>
</evidence>
<dbReference type="OrthoDB" id="7854956at2759"/>
<sequence>MWKKVTFCVVLVAFLGVQFADALTCYSCNTVAGCRNPSTQTCTNATANANREYLATIHSDVPTVNGSLSFLCANSTYYYSQNNSHNSEFLGCVFPATNICTLNLTNTANQNSWSRHCSTCNTDYCNPAGTFSGSTYTILGSAVALLLAKILS</sequence>